<comment type="caution">
    <text evidence="2">The sequence shown here is derived from an EMBL/GenBank/DDBJ whole genome shotgun (WGS) entry which is preliminary data.</text>
</comment>
<accession>A0A4C1XPK6</accession>
<proteinExistence type="predicted"/>
<reference evidence="2 3" key="1">
    <citation type="journal article" date="2019" name="Commun. Biol.">
        <title>The bagworm genome reveals a unique fibroin gene that provides high tensile strength.</title>
        <authorList>
            <person name="Kono N."/>
            <person name="Nakamura H."/>
            <person name="Ohtoshi R."/>
            <person name="Tomita M."/>
            <person name="Numata K."/>
            <person name="Arakawa K."/>
        </authorList>
    </citation>
    <scope>NUCLEOTIDE SEQUENCE [LARGE SCALE GENOMIC DNA]</scope>
</reference>
<evidence type="ECO:0000256" key="1">
    <source>
        <dbReference type="SAM" id="MobiDB-lite"/>
    </source>
</evidence>
<gene>
    <name evidence="2" type="ORF">EVAR_35456_1</name>
</gene>
<dbReference type="AlphaFoldDB" id="A0A4C1XPK6"/>
<evidence type="ECO:0000313" key="2">
    <source>
        <dbReference type="EMBL" id="GBP64135.1"/>
    </source>
</evidence>
<protein>
    <submittedName>
        <fullName evidence="2">Uncharacterized protein</fullName>
    </submittedName>
</protein>
<organism evidence="2 3">
    <name type="scientific">Eumeta variegata</name>
    <name type="common">Bagworm moth</name>
    <name type="synonym">Eumeta japonica</name>
    <dbReference type="NCBI Taxonomy" id="151549"/>
    <lineage>
        <taxon>Eukaryota</taxon>
        <taxon>Metazoa</taxon>
        <taxon>Ecdysozoa</taxon>
        <taxon>Arthropoda</taxon>
        <taxon>Hexapoda</taxon>
        <taxon>Insecta</taxon>
        <taxon>Pterygota</taxon>
        <taxon>Neoptera</taxon>
        <taxon>Endopterygota</taxon>
        <taxon>Lepidoptera</taxon>
        <taxon>Glossata</taxon>
        <taxon>Ditrysia</taxon>
        <taxon>Tineoidea</taxon>
        <taxon>Psychidae</taxon>
        <taxon>Oiketicinae</taxon>
        <taxon>Eumeta</taxon>
    </lineage>
</organism>
<feature type="region of interest" description="Disordered" evidence="1">
    <location>
        <begin position="75"/>
        <end position="100"/>
    </location>
</feature>
<keyword evidence="3" id="KW-1185">Reference proteome</keyword>
<feature type="compositionally biased region" description="Basic residues" evidence="1">
    <location>
        <begin position="80"/>
        <end position="100"/>
    </location>
</feature>
<dbReference type="EMBL" id="BGZK01000889">
    <property type="protein sequence ID" value="GBP64135.1"/>
    <property type="molecule type" value="Genomic_DNA"/>
</dbReference>
<evidence type="ECO:0000313" key="3">
    <source>
        <dbReference type="Proteomes" id="UP000299102"/>
    </source>
</evidence>
<dbReference type="Proteomes" id="UP000299102">
    <property type="component" value="Unassembled WGS sequence"/>
</dbReference>
<name>A0A4C1XPK6_EUMVA</name>
<sequence>MIPKHIKFGNNNNLLYESIEPYRRRHTTSASIVQKVSPADREHLQVQRPAPRTVSYGFSVNRLGAICAGRGAAARPAHAAARHSRRTHGRGGTRTRRRAKSRQIARLRIIELHKLFTTNIKLYRQWRMLVILFCDSTAGTM</sequence>